<evidence type="ECO:0000256" key="1">
    <source>
        <dbReference type="SAM" id="MobiDB-lite"/>
    </source>
</evidence>
<gene>
    <name evidence="2" type="ORF">HY3_09140</name>
</gene>
<dbReference type="InterPro" id="IPR010982">
    <property type="entry name" value="Lambda_DNA-bd_dom_sf"/>
</dbReference>
<dbReference type="PANTHER" id="PTHR34475">
    <property type="match status" value="1"/>
</dbReference>
<dbReference type="STRING" id="1280941.HY2_08540"/>
<dbReference type="Proteomes" id="UP000249123">
    <property type="component" value="Unassembled WGS sequence"/>
</dbReference>
<dbReference type="eggNOG" id="COG1426">
    <property type="taxonomic scope" value="Bacteria"/>
</dbReference>
<dbReference type="InterPro" id="IPR050400">
    <property type="entry name" value="Bact_Cytoskel_RodZ"/>
</dbReference>
<dbReference type="Gene3D" id="1.10.260.40">
    <property type="entry name" value="lambda repressor-like DNA-binding domains"/>
    <property type="match status" value="1"/>
</dbReference>
<comment type="caution">
    <text evidence="2">The sequence shown here is derived from an EMBL/GenBank/DDBJ whole genome shotgun (WGS) entry which is preliminary data.</text>
</comment>
<keyword evidence="3" id="KW-1185">Reference proteome</keyword>
<dbReference type="Pfam" id="PF13413">
    <property type="entry name" value="HTH_25"/>
    <property type="match status" value="1"/>
</dbReference>
<dbReference type="AlphaFoldDB" id="A0A062U2D2"/>
<feature type="region of interest" description="Disordered" evidence="1">
    <location>
        <begin position="1"/>
        <end position="40"/>
    </location>
</feature>
<proteinExistence type="predicted"/>
<reference evidence="2 3" key="1">
    <citation type="submission" date="2013-04" db="EMBL/GenBank/DDBJ databases">
        <title>Hyphomonas sp. T24B3 Genome Sequencing.</title>
        <authorList>
            <person name="Lai Q."/>
            <person name="Shao Z."/>
        </authorList>
    </citation>
    <scope>NUCLEOTIDE SEQUENCE [LARGE SCALE GENOMIC DNA]</scope>
    <source>
        <strain evidence="2 3">T24B3</strain>
    </source>
</reference>
<dbReference type="OrthoDB" id="9790252at2"/>
<accession>A0A062U2D2</accession>
<organism evidence="2 3">
    <name type="scientific">Hyphomonas pacifica</name>
    <dbReference type="NCBI Taxonomy" id="1280941"/>
    <lineage>
        <taxon>Bacteria</taxon>
        <taxon>Pseudomonadati</taxon>
        <taxon>Pseudomonadota</taxon>
        <taxon>Alphaproteobacteria</taxon>
        <taxon>Hyphomonadales</taxon>
        <taxon>Hyphomonadaceae</taxon>
        <taxon>Hyphomonas</taxon>
    </lineage>
</organism>
<protein>
    <submittedName>
        <fullName evidence="2">Uncharacterized protein</fullName>
    </submittedName>
</protein>
<feature type="compositionally biased region" description="Polar residues" evidence="1">
    <location>
        <begin position="14"/>
        <end position="24"/>
    </location>
</feature>
<evidence type="ECO:0000313" key="3">
    <source>
        <dbReference type="Proteomes" id="UP000249123"/>
    </source>
</evidence>
<name>A0A062U2D2_9PROT</name>
<dbReference type="GO" id="GO:0003677">
    <property type="term" value="F:DNA binding"/>
    <property type="evidence" value="ECO:0007669"/>
    <property type="project" value="InterPro"/>
</dbReference>
<sequence>MVQDDFTPEHDRNASQNEGDSVSSVDAVAEPVAEDTRTPRERAMEIFRTRSYEGESLRMGQVLRRVRETLGLTIEGISADTRLRKDYLMWIERMEVGDLPGGGYLSAILNTYARYLNLPEKDVIRAYTQECGGVEDVRHDAPVPKIGGIAPDRPKWPLAVAAALVLALMGAGAVGLSQFMRQEPELAPAPAVVAVNGARESLFAGTDASQRPVPKNLPLELHAVRQGWLEVRGADGTIFRSRTMAPGESYFPRLNAGWTVSARDGGAFEWRVGDLTVGPLGPEGAEVFSVSVDEQLPRAAEAAAPAMAANGGNKASR</sequence>
<dbReference type="PANTHER" id="PTHR34475:SF1">
    <property type="entry name" value="CYTOSKELETON PROTEIN RODZ"/>
    <property type="match status" value="1"/>
</dbReference>
<dbReference type="EMBL" id="AWFB01000006">
    <property type="protein sequence ID" value="RAN35225.1"/>
    <property type="molecule type" value="Genomic_DNA"/>
</dbReference>
<dbReference type="RefSeq" id="WP_034824506.1">
    <property type="nucleotide sequence ID" value="NZ_AWFA01000005.1"/>
</dbReference>
<evidence type="ECO:0000313" key="2">
    <source>
        <dbReference type="EMBL" id="RAN35225.1"/>
    </source>
</evidence>